<dbReference type="EMBL" id="BGZK01000045">
    <property type="protein sequence ID" value="GBP11157.1"/>
    <property type="molecule type" value="Genomic_DNA"/>
</dbReference>
<organism evidence="1 2">
    <name type="scientific">Eumeta variegata</name>
    <name type="common">Bagworm moth</name>
    <name type="synonym">Eumeta japonica</name>
    <dbReference type="NCBI Taxonomy" id="151549"/>
    <lineage>
        <taxon>Eukaryota</taxon>
        <taxon>Metazoa</taxon>
        <taxon>Ecdysozoa</taxon>
        <taxon>Arthropoda</taxon>
        <taxon>Hexapoda</taxon>
        <taxon>Insecta</taxon>
        <taxon>Pterygota</taxon>
        <taxon>Neoptera</taxon>
        <taxon>Endopterygota</taxon>
        <taxon>Lepidoptera</taxon>
        <taxon>Glossata</taxon>
        <taxon>Ditrysia</taxon>
        <taxon>Tineoidea</taxon>
        <taxon>Psychidae</taxon>
        <taxon>Oiketicinae</taxon>
        <taxon>Eumeta</taxon>
    </lineage>
</organism>
<dbReference type="AlphaFoldDB" id="A0A4C1TCM6"/>
<sequence>MKRFIDLRESVAKRACGAREVVSGVPHEYLILMERCTDGRTNHDPNRDALNLNIYKLRARRGRAQTVPILAPREITGKINHRVAYFQVEERWMRHKPNAWAHVPLYRLFRAFARTLGSGGTRQ</sequence>
<evidence type="ECO:0000313" key="2">
    <source>
        <dbReference type="Proteomes" id="UP000299102"/>
    </source>
</evidence>
<proteinExistence type="predicted"/>
<accession>A0A4C1TCM6</accession>
<reference evidence="1 2" key="1">
    <citation type="journal article" date="2019" name="Commun. Biol.">
        <title>The bagworm genome reveals a unique fibroin gene that provides high tensile strength.</title>
        <authorList>
            <person name="Kono N."/>
            <person name="Nakamura H."/>
            <person name="Ohtoshi R."/>
            <person name="Tomita M."/>
            <person name="Numata K."/>
            <person name="Arakawa K."/>
        </authorList>
    </citation>
    <scope>NUCLEOTIDE SEQUENCE [LARGE SCALE GENOMIC DNA]</scope>
</reference>
<name>A0A4C1TCM6_EUMVA</name>
<comment type="caution">
    <text evidence="1">The sequence shown here is derived from an EMBL/GenBank/DDBJ whole genome shotgun (WGS) entry which is preliminary data.</text>
</comment>
<protein>
    <submittedName>
        <fullName evidence="1">Uncharacterized protein</fullName>
    </submittedName>
</protein>
<dbReference type="Proteomes" id="UP000299102">
    <property type="component" value="Unassembled WGS sequence"/>
</dbReference>
<gene>
    <name evidence="1" type="ORF">EVAR_5992_1</name>
</gene>
<evidence type="ECO:0000313" key="1">
    <source>
        <dbReference type="EMBL" id="GBP11157.1"/>
    </source>
</evidence>
<keyword evidence="2" id="KW-1185">Reference proteome</keyword>